<evidence type="ECO:0000313" key="2">
    <source>
        <dbReference type="EMBL" id="KRM60576.1"/>
    </source>
</evidence>
<sequence>MNTKSNRLAIYNFKNSLFHLGTTYICFFAIVVIVPTLISLIVSSNMSGMTWSNFVSELLAVAIFYTIADCLFFNYNNFKLTIQNGISRRTAWLARVKGILLLSLPIVIVQGIDALVDHGSLLYAGLFGTPKGAEWGAALAFDFMNMLSLFATALAVGYGLALLSKRGKATVIIGVPIVGLILLVQLVKAMLKNQEAVANVLKAIIGYSDKTGMMNPLNISLFVLVWLVVMLLLSFFFSSKMKLRRD</sequence>
<evidence type="ECO:0000313" key="3">
    <source>
        <dbReference type="Proteomes" id="UP000051733"/>
    </source>
</evidence>
<reference evidence="2 3" key="1">
    <citation type="journal article" date="2015" name="Genome Announc.">
        <title>Expanding the biotechnology potential of lactobacilli through comparative genomics of 213 strains and associated genera.</title>
        <authorList>
            <person name="Sun Z."/>
            <person name="Harris H.M."/>
            <person name="McCann A."/>
            <person name="Guo C."/>
            <person name="Argimon S."/>
            <person name="Zhang W."/>
            <person name="Yang X."/>
            <person name="Jeffery I.B."/>
            <person name="Cooney J.C."/>
            <person name="Kagawa T.F."/>
            <person name="Liu W."/>
            <person name="Song Y."/>
            <person name="Salvetti E."/>
            <person name="Wrobel A."/>
            <person name="Rasinkangas P."/>
            <person name="Parkhill J."/>
            <person name="Rea M.C."/>
            <person name="O'Sullivan O."/>
            <person name="Ritari J."/>
            <person name="Douillard F.P."/>
            <person name="Paul Ross R."/>
            <person name="Yang R."/>
            <person name="Briner A.E."/>
            <person name="Felis G.E."/>
            <person name="de Vos W.M."/>
            <person name="Barrangou R."/>
            <person name="Klaenhammer T.R."/>
            <person name="Caufield P.W."/>
            <person name="Cui Y."/>
            <person name="Zhang H."/>
            <person name="O'Toole P.W."/>
        </authorList>
    </citation>
    <scope>NUCLEOTIDE SEQUENCE [LARGE SCALE GENOMIC DNA]</scope>
    <source>
        <strain evidence="2 3">DSM 20634</strain>
    </source>
</reference>
<name>A0A0R2A0N9_9LACO</name>
<feature type="transmembrane region" description="Helical" evidence="1">
    <location>
        <begin position="136"/>
        <end position="163"/>
    </location>
</feature>
<keyword evidence="1" id="KW-0472">Membrane</keyword>
<proteinExistence type="predicted"/>
<gene>
    <name evidence="2" type="ORF">FC26_GL000666</name>
</gene>
<feature type="transmembrane region" description="Helical" evidence="1">
    <location>
        <begin position="217"/>
        <end position="237"/>
    </location>
</feature>
<dbReference type="EMBL" id="AYYY01000063">
    <property type="protein sequence ID" value="KRM60576.1"/>
    <property type="molecule type" value="Genomic_DNA"/>
</dbReference>
<dbReference type="OrthoDB" id="2249484at2"/>
<evidence type="ECO:0000256" key="1">
    <source>
        <dbReference type="SAM" id="Phobius"/>
    </source>
</evidence>
<keyword evidence="3" id="KW-1185">Reference proteome</keyword>
<feature type="transmembrane region" description="Helical" evidence="1">
    <location>
        <begin position="170"/>
        <end position="191"/>
    </location>
</feature>
<dbReference type="PATRIC" id="fig|1423813.3.peg.677"/>
<organism evidence="2 3">
    <name type="scientific">Paucilactobacillus vaccinostercus DSM 20634</name>
    <dbReference type="NCBI Taxonomy" id="1423813"/>
    <lineage>
        <taxon>Bacteria</taxon>
        <taxon>Bacillati</taxon>
        <taxon>Bacillota</taxon>
        <taxon>Bacilli</taxon>
        <taxon>Lactobacillales</taxon>
        <taxon>Lactobacillaceae</taxon>
        <taxon>Paucilactobacillus</taxon>
    </lineage>
</organism>
<keyword evidence="1" id="KW-0812">Transmembrane</keyword>
<dbReference type="AlphaFoldDB" id="A0A0R2A0N9"/>
<feature type="transmembrane region" description="Helical" evidence="1">
    <location>
        <begin position="54"/>
        <end position="75"/>
    </location>
</feature>
<feature type="transmembrane region" description="Helical" evidence="1">
    <location>
        <begin position="21"/>
        <end position="42"/>
    </location>
</feature>
<feature type="transmembrane region" description="Helical" evidence="1">
    <location>
        <begin position="96"/>
        <end position="116"/>
    </location>
</feature>
<accession>A0A0R2A0N9</accession>
<dbReference type="RefSeq" id="WP_057780869.1">
    <property type="nucleotide sequence ID" value="NZ_AYYY01000063.1"/>
</dbReference>
<comment type="caution">
    <text evidence="2">The sequence shown here is derived from an EMBL/GenBank/DDBJ whole genome shotgun (WGS) entry which is preliminary data.</text>
</comment>
<keyword evidence="1" id="KW-1133">Transmembrane helix</keyword>
<dbReference type="Proteomes" id="UP000051733">
    <property type="component" value="Unassembled WGS sequence"/>
</dbReference>
<protein>
    <submittedName>
        <fullName evidence="2">Uncharacterized protein</fullName>
    </submittedName>
</protein>
<dbReference type="STRING" id="1423813.FC26_GL000666"/>